<dbReference type="Proteomes" id="UP000028194">
    <property type="component" value="Chromosome"/>
</dbReference>
<keyword evidence="2" id="KW-1185">Reference proteome</keyword>
<dbReference type="KEGG" id="nev:NTE_02534"/>
<reference evidence="1 2" key="1">
    <citation type="journal article" date="2014" name="PLoS ONE">
        <title>Genome Sequence of Candidatus Nitrososphaera evergladensis from Group I.1b Enriched from Everglades Soil Reveals Novel Genomic Features of the Ammonia-Oxidizing Archaea.</title>
        <authorList>
            <person name="Zhalnina K.V."/>
            <person name="Dias R."/>
            <person name="Leonard M.T."/>
            <person name="Dorr de Quadros P."/>
            <person name="Camargo F.A."/>
            <person name="Drew J.C."/>
            <person name="Farmerie W.G."/>
            <person name="Daroub S.H."/>
            <person name="Triplett E.W."/>
        </authorList>
    </citation>
    <scope>NUCLEOTIDE SEQUENCE [LARGE SCALE GENOMIC DNA]</scope>
    <source>
        <strain evidence="1 2">SR1</strain>
    </source>
</reference>
<organism evidence="1 2">
    <name type="scientific">Candidatus Nitrososphaera evergladensis SR1</name>
    <dbReference type="NCBI Taxonomy" id="1459636"/>
    <lineage>
        <taxon>Archaea</taxon>
        <taxon>Nitrososphaerota</taxon>
        <taxon>Nitrososphaeria</taxon>
        <taxon>Nitrososphaerales</taxon>
        <taxon>Nitrososphaeraceae</taxon>
        <taxon>Nitrososphaera</taxon>
    </lineage>
</organism>
<evidence type="ECO:0000313" key="2">
    <source>
        <dbReference type="Proteomes" id="UP000028194"/>
    </source>
</evidence>
<name>A0A075MSM8_9ARCH</name>
<dbReference type="EMBL" id="CP007174">
    <property type="protein sequence ID" value="AIF84581.1"/>
    <property type="molecule type" value="Genomic_DNA"/>
</dbReference>
<sequence>MTSLTNLGSNDVVQLALGAVGGFAVNQIANSQPVLNSPIIPLTGMVSLTKADALTGGLGLAAAGTGYVLKQKTFVNLGAGAVVGTVISKMASAAGFNLQNHVTSAVSQARAIWDRTFTPSQAYASAPQGNLRKMTPRDIRAQNDGRANSFLYSFTPTSNGGSYRANELSRSVNSKISYADFSYT</sequence>
<gene>
    <name evidence="1" type="ORF">NTE_02534</name>
</gene>
<protein>
    <submittedName>
        <fullName evidence="1">Uncharacterized protein</fullName>
    </submittedName>
</protein>
<dbReference type="HOGENOM" id="CLU_1507319_0_0_2"/>
<evidence type="ECO:0000313" key="1">
    <source>
        <dbReference type="EMBL" id="AIF84581.1"/>
    </source>
</evidence>
<accession>A0A075MSM8</accession>
<dbReference type="STRING" id="1459636.NTE_02534"/>
<dbReference type="GeneID" id="41598233"/>
<dbReference type="AlphaFoldDB" id="A0A075MSM8"/>
<proteinExistence type="predicted"/>
<dbReference type="RefSeq" id="WP_148701127.1">
    <property type="nucleotide sequence ID" value="NZ_CP007174.1"/>
</dbReference>